<dbReference type="EMBL" id="CACRXK020003256">
    <property type="protein sequence ID" value="CAB3998054.1"/>
    <property type="molecule type" value="Genomic_DNA"/>
</dbReference>
<dbReference type="AlphaFoldDB" id="A0A6S7GXI0"/>
<dbReference type="OrthoDB" id="6422898at2759"/>
<accession>A0A6S7GXI0</accession>
<evidence type="ECO:0000313" key="1">
    <source>
        <dbReference type="EMBL" id="CAB3998054.1"/>
    </source>
</evidence>
<proteinExistence type="predicted"/>
<sequence length="280" mass="31641">MPLPEEIDAENRDREIRVLNIAYPQTIENVHEKQCGIRIKINMGNITRSNQVIKYQTPMMYLPAGHYGLDEMLDYLNELVDEYDMVFVKQDGGRVGVKFNGDIRYVYQTIGTPYSELSAPFSGGAETSFDFEMTPSLEYMLGLKEWVVHPDMIAAKIGHSKADLPWLQFIQIAGNKEKLEHFTFYGKYMPDLSNGVSKLMIYCDEVEQSIVGNTKARLLASVPIDVEKQGSPSLAVYAPPDTSRKLIKGRINSLHIGVYDTHYDPINFSAGVITLEAIIY</sequence>
<comment type="caution">
    <text evidence="1">The sequence shown here is derived from an EMBL/GenBank/DDBJ whole genome shotgun (WGS) entry which is preliminary data.</text>
</comment>
<keyword evidence="2" id="KW-1185">Reference proteome</keyword>
<organism evidence="1 2">
    <name type="scientific">Paramuricea clavata</name>
    <name type="common">Red gorgonian</name>
    <name type="synonym">Violescent sea-whip</name>
    <dbReference type="NCBI Taxonomy" id="317549"/>
    <lineage>
        <taxon>Eukaryota</taxon>
        <taxon>Metazoa</taxon>
        <taxon>Cnidaria</taxon>
        <taxon>Anthozoa</taxon>
        <taxon>Octocorallia</taxon>
        <taxon>Malacalcyonacea</taxon>
        <taxon>Plexauridae</taxon>
        <taxon>Paramuricea</taxon>
    </lineage>
</organism>
<gene>
    <name evidence="1" type="ORF">PACLA_8A043089</name>
</gene>
<reference evidence="1" key="1">
    <citation type="submission" date="2020-04" db="EMBL/GenBank/DDBJ databases">
        <authorList>
            <person name="Alioto T."/>
            <person name="Alioto T."/>
            <person name="Gomez Garrido J."/>
        </authorList>
    </citation>
    <scope>NUCLEOTIDE SEQUENCE</scope>
    <source>
        <strain evidence="1">A484AB</strain>
    </source>
</reference>
<protein>
    <submittedName>
        <fullName evidence="1">Uncharacterized protein</fullName>
    </submittedName>
</protein>
<evidence type="ECO:0000313" key="2">
    <source>
        <dbReference type="Proteomes" id="UP001152795"/>
    </source>
</evidence>
<name>A0A6S7GXI0_PARCT</name>
<dbReference type="Proteomes" id="UP001152795">
    <property type="component" value="Unassembled WGS sequence"/>
</dbReference>